<reference evidence="1 2" key="1">
    <citation type="submission" date="2018-06" db="EMBL/GenBank/DDBJ databases">
        <authorList>
            <consortium name="Pathogen Informatics"/>
            <person name="Doyle S."/>
        </authorList>
    </citation>
    <scope>NUCLEOTIDE SEQUENCE [LARGE SCALE GENOMIC DNA]</scope>
    <source>
        <strain evidence="1 2">NCTC11967</strain>
    </source>
</reference>
<organism evidence="1 2">
    <name type="scientific">Yokenella regensburgei</name>
    <dbReference type="NCBI Taxonomy" id="158877"/>
    <lineage>
        <taxon>Bacteria</taxon>
        <taxon>Pseudomonadati</taxon>
        <taxon>Pseudomonadota</taxon>
        <taxon>Gammaproteobacteria</taxon>
        <taxon>Enterobacterales</taxon>
        <taxon>Enterobacteriaceae</taxon>
        <taxon>Yokenella</taxon>
    </lineage>
</organism>
<dbReference type="RefSeq" id="WP_146748707.1">
    <property type="nucleotide sequence ID" value="NZ_UAVL01000019.1"/>
</dbReference>
<evidence type="ECO:0008006" key="3">
    <source>
        <dbReference type="Google" id="ProtNLM"/>
    </source>
</evidence>
<gene>
    <name evidence="1" type="ORF">NCTC11967_03683</name>
</gene>
<sequence>MRYVLSLVLPPVIVQADCGLQILQGWVSGDASGSGNGIRPAFVSLGLSGGALTLPFDHRMCAAKGQIGYYSQSLTGTP</sequence>
<protein>
    <recommendedName>
        <fullName evidence="3">Fimbrial protein</fullName>
    </recommendedName>
</protein>
<proteinExistence type="predicted"/>
<dbReference type="Proteomes" id="UP000251313">
    <property type="component" value="Unassembled WGS sequence"/>
</dbReference>
<name>A0AB38G0R8_9ENTR</name>
<accession>A0AB38G0R8</accession>
<comment type="caution">
    <text evidence="1">The sequence shown here is derived from an EMBL/GenBank/DDBJ whole genome shotgun (WGS) entry which is preliminary data.</text>
</comment>
<evidence type="ECO:0000313" key="2">
    <source>
        <dbReference type="Proteomes" id="UP000251313"/>
    </source>
</evidence>
<dbReference type="AlphaFoldDB" id="A0AB38G0R8"/>
<dbReference type="EMBL" id="UAVL01000019">
    <property type="protein sequence ID" value="SQA64652.1"/>
    <property type="molecule type" value="Genomic_DNA"/>
</dbReference>
<evidence type="ECO:0000313" key="1">
    <source>
        <dbReference type="EMBL" id="SQA64652.1"/>
    </source>
</evidence>